<evidence type="ECO:0000256" key="1">
    <source>
        <dbReference type="ARBA" id="ARBA00022884"/>
    </source>
</evidence>
<dbReference type="Proteomes" id="UP000319731">
    <property type="component" value="Unassembled WGS sequence"/>
</dbReference>
<evidence type="ECO:0000256" key="3">
    <source>
        <dbReference type="SAM" id="MobiDB-lite"/>
    </source>
</evidence>
<keyword evidence="1 2" id="KW-0694">RNA-binding</keyword>
<evidence type="ECO:0000313" key="6">
    <source>
        <dbReference type="Proteomes" id="UP000319731"/>
    </source>
</evidence>
<feature type="region of interest" description="Disordered" evidence="3">
    <location>
        <begin position="540"/>
        <end position="577"/>
    </location>
</feature>
<dbReference type="InterPro" id="IPR035979">
    <property type="entry name" value="RBD_domain_sf"/>
</dbReference>
<accession>A0A507BX62</accession>
<proteinExistence type="predicted"/>
<feature type="region of interest" description="Disordered" evidence="3">
    <location>
        <begin position="455"/>
        <end position="524"/>
    </location>
</feature>
<feature type="region of interest" description="Disordered" evidence="3">
    <location>
        <begin position="110"/>
        <end position="193"/>
    </location>
</feature>
<dbReference type="InterPro" id="IPR000504">
    <property type="entry name" value="RRM_dom"/>
</dbReference>
<dbReference type="SUPFAM" id="SSF54928">
    <property type="entry name" value="RNA-binding domain, RBD"/>
    <property type="match status" value="2"/>
</dbReference>
<feature type="region of interest" description="Disordered" evidence="3">
    <location>
        <begin position="609"/>
        <end position="639"/>
    </location>
</feature>
<dbReference type="RefSeq" id="XP_031023055.1">
    <property type="nucleotide sequence ID" value="XM_031170977.1"/>
</dbReference>
<sequence>MADSPNHHNQHPPKRQHLFSPFNPPAFSFLDPYIDTQDDGIIDPVNTSTIYDSPSSLLQPLRDLLLSSERLEKPRSSRFPWLEPQNDSDQANLSFPSLPQTDALLHESSLSPHGKAHHETCSPGNSANCGSMQAAAAAEPTPRSSAKPNLFQTGQATPHETPNRPWPRESLDGSYGVGNRGRSRSSPHLARTLFTPPFTPRLYSRSGLSDDGSPRGSSSIHDYIASLTSSIQDDVEFPINDTLVMRDATRNSLLPSLPPSRIVIIESVDEDVSFDELRSALMTHGEIRHLSIYGTTCICVYYHLGAAVDCVNHLRKYGLAHQQVTVAFGNLGTLRKIGPVPEDVLVNQGTLIVWNYGGGAENLLTILRKCGEVKSIEDHELCPKTAFVLEFYDIRNAKRALEFMQLYQNDVFVEYKDPLKRTWIPSTDSSSKSNYFSPSLLDLDLEPLFYLSPDTRTLSTSPTRTPPSNHDGSSSLEFPDTPRRLSRPRVPNIVTSFDQSPLTQRSTCGGGRDGGAMAAGERSPTLFANTSPYHRLDYPMSQQVSSPQSERTNSAPVDIRRPIPRGRARLFPSTDMASPFSGMNNDSWLAAPLSSNSFDSPISPLLVSPRSSAAPVMGQPQQQRSGSNSSSSGSSAAQKGDFDLERVVAGRDSRTTFMIKNIPNKYTQQMLIDFLNDGHLGEFDFLYLRIDFLNRCNVGYAFINFVSTKSVIAFAERVVGKRWPRFNSTKICTLSYAKVQGLDSLIRKFRDSSVMLEEPAFRPKLFHTEGSLKGQERDFPAPTAPLRPSSRGLFTRELGYVHTPTLMNGSPSRASTVDTDGVEASLGNLILEDESSL</sequence>
<dbReference type="STRING" id="1806994.A0A507BX62"/>
<feature type="compositionally biased region" description="Polar residues" evidence="3">
    <location>
        <begin position="122"/>
        <end position="131"/>
    </location>
</feature>
<feature type="compositionally biased region" description="Polar residues" evidence="3">
    <location>
        <begin position="540"/>
        <end position="555"/>
    </location>
</feature>
<reference evidence="5 6" key="1">
    <citation type="journal article" date="2019" name="Sci. Rep.">
        <title>Comparative genomics of chytrid fungi reveal insights into the obligate biotrophic and pathogenic lifestyle of Synchytrium endobioticum.</title>
        <authorList>
            <person name="van de Vossenberg B.T.L.H."/>
            <person name="Warris S."/>
            <person name="Nguyen H.D.T."/>
            <person name="van Gent-Pelzer M.P.E."/>
            <person name="Joly D.L."/>
            <person name="van de Geest H.C."/>
            <person name="Bonants P.J.M."/>
            <person name="Smith D.S."/>
            <person name="Levesque C.A."/>
            <person name="van der Lee T.A.J."/>
        </authorList>
    </citation>
    <scope>NUCLEOTIDE SEQUENCE [LARGE SCALE GENOMIC DNA]</scope>
    <source>
        <strain evidence="5 6">JEL517</strain>
    </source>
</reference>
<feature type="compositionally biased region" description="Low complexity" evidence="3">
    <location>
        <begin position="625"/>
        <end position="635"/>
    </location>
</feature>
<dbReference type="OrthoDB" id="417481at2759"/>
<dbReference type="Pfam" id="PF04059">
    <property type="entry name" value="RRM_2"/>
    <property type="match status" value="1"/>
</dbReference>
<name>A0A507BX62_9FUNG</name>
<feature type="compositionally biased region" description="Polar residues" evidence="3">
    <location>
        <begin position="85"/>
        <end position="96"/>
    </location>
</feature>
<feature type="domain" description="RRM" evidence="4">
    <location>
        <begin position="655"/>
        <end position="739"/>
    </location>
</feature>
<feature type="compositionally biased region" description="Low complexity" evidence="3">
    <location>
        <begin position="455"/>
        <end position="468"/>
    </location>
</feature>
<feature type="compositionally biased region" description="Basic residues" evidence="3">
    <location>
        <begin position="8"/>
        <end position="17"/>
    </location>
</feature>
<feature type="compositionally biased region" description="Polar residues" evidence="3">
    <location>
        <begin position="142"/>
        <end position="160"/>
    </location>
</feature>
<organism evidence="5 6">
    <name type="scientific">Synchytrium microbalum</name>
    <dbReference type="NCBI Taxonomy" id="1806994"/>
    <lineage>
        <taxon>Eukaryota</taxon>
        <taxon>Fungi</taxon>
        <taxon>Fungi incertae sedis</taxon>
        <taxon>Chytridiomycota</taxon>
        <taxon>Chytridiomycota incertae sedis</taxon>
        <taxon>Chytridiomycetes</taxon>
        <taxon>Synchytriales</taxon>
        <taxon>Synchytriaceae</taxon>
        <taxon>Synchytrium</taxon>
    </lineage>
</organism>
<evidence type="ECO:0000256" key="2">
    <source>
        <dbReference type="PROSITE-ProRule" id="PRU00176"/>
    </source>
</evidence>
<comment type="caution">
    <text evidence="5">The sequence shown here is derived from an EMBL/GenBank/DDBJ whole genome shotgun (WGS) entry which is preliminary data.</text>
</comment>
<evidence type="ECO:0000259" key="4">
    <source>
        <dbReference type="PROSITE" id="PS50102"/>
    </source>
</evidence>
<dbReference type="EMBL" id="QEAO01000041">
    <property type="protein sequence ID" value="TPX31681.1"/>
    <property type="molecule type" value="Genomic_DNA"/>
</dbReference>
<dbReference type="GeneID" id="42006274"/>
<feature type="compositionally biased region" description="Polar residues" evidence="3">
    <location>
        <begin position="493"/>
        <end position="507"/>
    </location>
</feature>
<dbReference type="InterPro" id="IPR007201">
    <property type="entry name" value="Mei2-like_Rrm_C"/>
</dbReference>
<keyword evidence="6" id="KW-1185">Reference proteome</keyword>
<gene>
    <name evidence="5" type="ORF">SmJEL517_g05049</name>
</gene>
<dbReference type="PROSITE" id="PS50102">
    <property type="entry name" value="RRM"/>
    <property type="match status" value="1"/>
</dbReference>
<evidence type="ECO:0000313" key="5">
    <source>
        <dbReference type="EMBL" id="TPX31681.1"/>
    </source>
</evidence>
<feature type="region of interest" description="Disordered" evidence="3">
    <location>
        <begin position="75"/>
        <end position="96"/>
    </location>
</feature>
<protein>
    <recommendedName>
        <fullName evidence="4">RRM domain-containing protein</fullName>
    </recommendedName>
</protein>
<dbReference type="GO" id="GO:0003723">
    <property type="term" value="F:RNA binding"/>
    <property type="evidence" value="ECO:0007669"/>
    <property type="project" value="UniProtKB-UniRule"/>
</dbReference>
<dbReference type="AlphaFoldDB" id="A0A507BX62"/>
<dbReference type="PANTHER" id="PTHR23189">
    <property type="entry name" value="RNA RECOGNITION MOTIF-CONTAINING"/>
    <property type="match status" value="1"/>
</dbReference>
<feature type="region of interest" description="Disordered" evidence="3">
    <location>
        <begin position="1"/>
        <end position="21"/>
    </location>
</feature>